<feature type="active site" evidence="1">
    <location>
        <position position="71"/>
    </location>
</feature>
<dbReference type="GO" id="GO:0000156">
    <property type="term" value="F:phosphorelay response regulator activity"/>
    <property type="evidence" value="ECO:0007669"/>
    <property type="project" value="InterPro"/>
</dbReference>
<dbReference type="PRINTS" id="PR00996">
    <property type="entry name" value="CHERMTFRASE"/>
</dbReference>
<dbReference type="InterPro" id="IPR035965">
    <property type="entry name" value="PAS-like_dom_sf"/>
</dbReference>
<evidence type="ECO:0000259" key="5">
    <source>
        <dbReference type="PROSITE" id="PS50123"/>
    </source>
</evidence>
<dbReference type="GO" id="GO:0008984">
    <property type="term" value="F:protein-glutamate methylesterase activity"/>
    <property type="evidence" value="ECO:0007669"/>
    <property type="project" value="InterPro"/>
</dbReference>
<dbReference type="InterPro" id="IPR000780">
    <property type="entry name" value="CheR_MeTrfase"/>
</dbReference>
<evidence type="ECO:0000256" key="1">
    <source>
        <dbReference type="PROSITE-ProRule" id="PRU00050"/>
    </source>
</evidence>
<feature type="region of interest" description="Disordered" evidence="3">
    <location>
        <begin position="1"/>
        <end position="37"/>
    </location>
</feature>
<evidence type="ECO:0000256" key="3">
    <source>
        <dbReference type="SAM" id="MobiDB-lite"/>
    </source>
</evidence>
<evidence type="ECO:0000313" key="6">
    <source>
        <dbReference type="EMBL" id="PTW50630.1"/>
    </source>
</evidence>
<keyword evidence="1" id="KW-0145">Chemotaxis</keyword>
<evidence type="ECO:0000259" key="4">
    <source>
        <dbReference type="PROSITE" id="PS50122"/>
    </source>
</evidence>
<dbReference type="CDD" id="cd16434">
    <property type="entry name" value="CheB-CheR_fusion"/>
    <property type="match status" value="1"/>
</dbReference>
<proteinExistence type="predicted"/>
<sequence>MRNRKRRHEKTGHTFLMGTEADPRSLPDETDPQAAPPIVGIGASAGGLSALETFFENCPSESGAAFVVIQHLSPKHKSLMAGLLARRTAMPVSMIETDTRVAANHVYLIPPGTVMRIDRGVLRLAPRNEGLSLPIDIFFSSLAEDCGDRASGIVLSGTGSDGTRGAIAINAAGGLVLIQDTKEANFDGMPMSVRRAGVVDAELPVSDLARRVLEHRSRPPKIPFGPEQDAETGQSAAGSDGSSGETDSLEVIFQALEDATGTNYRLYKGSTILRRIGRRMQVLGQPDLQSYVDLMLSSPGEVTALNRELLISVTRFFRDEDAFRVLEETVVPRIVESLGPDQTARAWVAGCSTGEEAYSIAILLHEAFQRAGRAPMVKVFATDVSQDSLQFASAGIYPASVGAEISPGRMERYFIANGDTVQVSNELRQSLVFARHDLLSNPPFTRMDLVSCRNTLIYFRQDAQKDALLRLQYAIRKAGFLFLGSSETLSSLQNGFQPIDSKHKVFVRVSARPSGQFDLSALKSSTPFDHGLKSRQFAADRDSRPVMSARAFGTRGPVRESLTDMAINALLDAWAPPSILVNDKLEAIHFFGDLRPFLLTRSGAASLELVRLLPKTLVAMASVLIHQAIETAQAHASEQIEVRLEDTASVLRLHAIPFASSELGACVLLSFEKIEREPRTTPEGEKQIDLTAVAQARIDILERQLDSTRADLQTTIQELETSNEELQSTNEELMASNEELQSSNEELQSVNEEINTVNAEYQEKMAMLNRLNADLTSMIRAVGVATVFLDEALLITRFSPDACSVFKLRESDVGRPLGDIAHRLKYPALLDDIRDTIRTEVSFEREAVAEDGALYRVRIMPYAVQSSGHRGAVVTLTNVTVYRDLARLQGVIDALPEHIAVLDFDGTIVLTNKAWTRFARANGDSGLERCGPGANYLDVCRSPMPGQPVPWDPEDQRIALRALEGLKSILEGSQTYFALEYPCHSPSEQRWFYMTAATVAGSEFGAVVSHIEITSWFRNMKQG</sequence>
<feature type="compositionally biased region" description="Basic residues" evidence="3">
    <location>
        <begin position="1"/>
        <end position="10"/>
    </location>
</feature>
<dbReference type="Pfam" id="PF01339">
    <property type="entry name" value="CheB_methylest"/>
    <property type="match status" value="1"/>
</dbReference>
<dbReference type="SUPFAM" id="SSF52738">
    <property type="entry name" value="Methylesterase CheB, C-terminal domain"/>
    <property type="match status" value="1"/>
</dbReference>
<dbReference type="SMART" id="SM00138">
    <property type="entry name" value="MeTrc"/>
    <property type="match status" value="1"/>
</dbReference>
<dbReference type="InterPro" id="IPR022642">
    <property type="entry name" value="CheR_C"/>
</dbReference>
<dbReference type="Gene3D" id="3.30.450.20">
    <property type="entry name" value="PAS domain"/>
    <property type="match status" value="2"/>
</dbReference>
<dbReference type="SUPFAM" id="SSF47757">
    <property type="entry name" value="Chemotaxis receptor methyltransferase CheR, N-terminal domain"/>
    <property type="match status" value="1"/>
</dbReference>
<dbReference type="InterPro" id="IPR029063">
    <property type="entry name" value="SAM-dependent_MTases_sf"/>
</dbReference>
<feature type="active site" evidence="1">
    <location>
        <position position="44"/>
    </location>
</feature>
<dbReference type="Pfam" id="PF01739">
    <property type="entry name" value="CheR"/>
    <property type="match status" value="1"/>
</dbReference>
<feature type="region of interest" description="Disordered" evidence="3">
    <location>
        <begin position="216"/>
        <end position="245"/>
    </location>
</feature>
<comment type="caution">
    <text evidence="6">The sequence shown here is derived from an EMBL/GenBank/DDBJ whole genome shotgun (WGS) entry which is preliminary data.</text>
</comment>
<feature type="compositionally biased region" description="Low complexity" evidence="3">
    <location>
        <begin position="232"/>
        <end position="245"/>
    </location>
</feature>
<dbReference type="GO" id="GO:0005737">
    <property type="term" value="C:cytoplasm"/>
    <property type="evidence" value="ECO:0007669"/>
    <property type="project" value="InterPro"/>
</dbReference>
<dbReference type="GO" id="GO:0008757">
    <property type="term" value="F:S-adenosylmethionine-dependent methyltransferase activity"/>
    <property type="evidence" value="ECO:0007669"/>
    <property type="project" value="InterPro"/>
</dbReference>
<dbReference type="InterPro" id="IPR022641">
    <property type="entry name" value="CheR_N"/>
</dbReference>
<dbReference type="InterPro" id="IPR000673">
    <property type="entry name" value="Sig_transdc_resp-reg_Me-estase"/>
</dbReference>
<feature type="coiled-coil region" evidence="2">
    <location>
        <begin position="698"/>
        <end position="778"/>
    </location>
</feature>
<dbReference type="PROSITE" id="PS50123">
    <property type="entry name" value="CHER"/>
    <property type="match status" value="1"/>
</dbReference>
<dbReference type="Pfam" id="PF13596">
    <property type="entry name" value="PAS_10"/>
    <property type="match status" value="1"/>
</dbReference>
<feature type="domain" description="CheR-type methyltransferase" evidence="5">
    <location>
        <begin position="256"/>
        <end position="512"/>
    </location>
</feature>
<dbReference type="SUPFAM" id="SSF55785">
    <property type="entry name" value="PYP-like sensor domain (PAS domain)"/>
    <property type="match status" value="2"/>
</dbReference>
<dbReference type="InterPro" id="IPR035909">
    <property type="entry name" value="CheB_C"/>
</dbReference>
<keyword evidence="7" id="KW-1185">Reference proteome</keyword>
<dbReference type="Proteomes" id="UP000244037">
    <property type="component" value="Unassembled WGS sequence"/>
</dbReference>
<dbReference type="PROSITE" id="PS50122">
    <property type="entry name" value="CHEB"/>
    <property type="match status" value="1"/>
</dbReference>
<dbReference type="GO" id="GO:0006935">
    <property type="term" value="P:chemotaxis"/>
    <property type="evidence" value="ECO:0007669"/>
    <property type="project" value="UniProtKB-UniRule"/>
</dbReference>
<accession>A0A8E2VKS3</accession>
<dbReference type="EMBL" id="QAYC01000004">
    <property type="protein sequence ID" value="PTW50630.1"/>
    <property type="molecule type" value="Genomic_DNA"/>
</dbReference>
<dbReference type="PANTHER" id="PTHR24422:SF27">
    <property type="entry name" value="PROTEIN-GLUTAMATE O-METHYLTRANSFERASE"/>
    <property type="match status" value="1"/>
</dbReference>
<evidence type="ECO:0000313" key="7">
    <source>
        <dbReference type="Proteomes" id="UP000244037"/>
    </source>
</evidence>
<dbReference type="Gene3D" id="3.40.50.150">
    <property type="entry name" value="Vaccinia Virus protein VP39"/>
    <property type="match status" value="1"/>
</dbReference>
<feature type="active site" evidence="1">
    <location>
        <position position="161"/>
    </location>
</feature>
<dbReference type="PANTHER" id="PTHR24422">
    <property type="entry name" value="CHEMOTAXIS PROTEIN METHYLTRANSFERASE"/>
    <property type="match status" value="1"/>
</dbReference>
<organism evidence="6 7">
    <name type="scientific">Rhodovulum kholense</name>
    <dbReference type="NCBI Taxonomy" id="453584"/>
    <lineage>
        <taxon>Bacteria</taxon>
        <taxon>Pseudomonadati</taxon>
        <taxon>Pseudomonadota</taxon>
        <taxon>Alphaproteobacteria</taxon>
        <taxon>Rhodobacterales</taxon>
        <taxon>Paracoccaceae</taxon>
        <taxon>Rhodovulum</taxon>
    </lineage>
</organism>
<dbReference type="Gene3D" id="3.40.50.180">
    <property type="entry name" value="Methylesterase CheB, C-terminal domain"/>
    <property type="match status" value="1"/>
</dbReference>
<gene>
    <name evidence="6" type="ORF">C8N38_104266</name>
</gene>
<dbReference type="AlphaFoldDB" id="A0A8E2VKS3"/>
<dbReference type="SMART" id="SM00091">
    <property type="entry name" value="PAS"/>
    <property type="match status" value="2"/>
</dbReference>
<dbReference type="SUPFAM" id="SSF53335">
    <property type="entry name" value="S-adenosyl-L-methionine-dependent methyltransferases"/>
    <property type="match status" value="1"/>
</dbReference>
<keyword evidence="1" id="KW-0378">Hydrolase</keyword>
<keyword evidence="2" id="KW-0175">Coiled coil</keyword>
<feature type="domain" description="CheB-type methylesterase" evidence="4">
    <location>
        <begin position="32"/>
        <end position="219"/>
    </location>
</feature>
<reference evidence="6 7" key="1">
    <citation type="submission" date="2018-04" db="EMBL/GenBank/DDBJ databases">
        <title>Genomic Encyclopedia of Archaeal and Bacterial Type Strains, Phase II (KMG-II): from individual species to whole genera.</title>
        <authorList>
            <person name="Goeker M."/>
        </authorList>
    </citation>
    <scope>NUCLEOTIDE SEQUENCE [LARGE SCALE GENOMIC DNA]</scope>
    <source>
        <strain evidence="6 7">DSM 19783</strain>
    </source>
</reference>
<protein>
    <submittedName>
        <fullName evidence="6">Two-component system CheB/CheR fusion protein</fullName>
    </submittedName>
</protein>
<name>A0A8E2VKS3_9RHOB</name>
<dbReference type="InterPro" id="IPR050903">
    <property type="entry name" value="Bact_Chemotaxis_MeTrfase"/>
</dbReference>
<dbReference type="Pfam" id="PF03705">
    <property type="entry name" value="CheR_N"/>
    <property type="match status" value="1"/>
</dbReference>
<evidence type="ECO:0000256" key="2">
    <source>
        <dbReference type="SAM" id="Coils"/>
    </source>
</evidence>
<dbReference type="InterPro" id="IPR000014">
    <property type="entry name" value="PAS"/>
</dbReference>